<feature type="transmembrane region" description="Helical" evidence="1">
    <location>
        <begin position="130"/>
        <end position="150"/>
    </location>
</feature>
<proteinExistence type="predicted"/>
<feature type="transmembrane region" description="Helical" evidence="1">
    <location>
        <begin position="81"/>
        <end position="99"/>
    </location>
</feature>
<evidence type="ECO:0000313" key="2">
    <source>
        <dbReference type="EMBL" id="KAI6649604.1"/>
    </source>
</evidence>
<dbReference type="PANTHER" id="PTHR20948">
    <property type="entry name" value="TRANSMEMBRANE PROTEIN 164"/>
    <property type="match status" value="1"/>
</dbReference>
<accession>A0AAV7JL82</accession>
<dbReference type="AlphaFoldDB" id="A0AAV7JL82"/>
<feature type="transmembrane region" description="Helical" evidence="1">
    <location>
        <begin position="162"/>
        <end position="181"/>
    </location>
</feature>
<sequence>MFGFDYTQVSSYLEEVCYGGLNKSLVSQGGRACAEYLPYNQKIYETMITTIIMSTASIISWKTIKLPKIFPKDRNPLGQRILLLSLGFVFGIETGYKIASRKLLFFLNPCHMLTVLQLLILASKPGRVSFAMLRIMLHYVYGAFIAVFLAHMEGRYFYGEFISFWCHHILIAFIVPPYMVYTWGPDSLEPITNLGWNMLTGIIFGIHHHYVLQPLGALTHVNLNYILCPAERDPFRGQYYRFAAIFHQTFALFFLGKIYGTFIRYVIIPILPKIDYFAGEHDKKE</sequence>
<keyword evidence="1" id="KW-0472">Membrane</keyword>
<gene>
    <name evidence="2" type="ORF">LOD99_6608</name>
</gene>
<keyword evidence="1" id="KW-1133">Transmembrane helix</keyword>
<reference evidence="2 3" key="1">
    <citation type="journal article" date="2023" name="BMC Biol.">
        <title>The compact genome of the sponge Oopsacas minuta (Hexactinellida) is lacking key metazoan core genes.</title>
        <authorList>
            <person name="Santini S."/>
            <person name="Schenkelaars Q."/>
            <person name="Jourda C."/>
            <person name="Duchesne M."/>
            <person name="Belahbib H."/>
            <person name="Rocher C."/>
            <person name="Selva M."/>
            <person name="Riesgo A."/>
            <person name="Vervoort M."/>
            <person name="Leys S.P."/>
            <person name="Kodjabachian L."/>
            <person name="Le Bivic A."/>
            <person name="Borchiellini C."/>
            <person name="Claverie J.M."/>
            <person name="Renard E."/>
        </authorList>
    </citation>
    <scope>NUCLEOTIDE SEQUENCE [LARGE SCALE GENOMIC DNA]</scope>
    <source>
        <strain evidence="2">SPO-2</strain>
    </source>
</reference>
<feature type="transmembrane region" description="Helical" evidence="1">
    <location>
        <begin position="239"/>
        <end position="259"/>
    </location>
</feature>
<organism evidence="2 3">
    <name type="scientific">Oopsacas minuta</name>
    <dbReference type="NCBI Taxonomy" id="111878"/>
    <lineage>
        <taxon>Eukaryota</taxon>
        <taxon>Metazoa</taxon>
        <taxon>Porifera</taxon>
        <taxon>Hexactinellida</taxon>
        <taxon>Hexasterophora</taxon>
        <taxon>Lyssacinosida</taxon>
        <taxon>Leucopsacidae</taxon>
        <taxon>Oopsacas</taxon>
    </lineage>
</organism>
<dbReference type="PANTHER" id="PTHR20948:SF2">
    <property type="entry name" value="TRANSMEMBRANE PROTEIN 164"/>
    <property type="match status" value="1"/>
</dbReference>
<feature type="transmembrane region" description="Helical" evidence="1">
    <location>
        <begin position="105"/>
        <end position="123"/>
    </location>
</feature>
<name>A0AAV7JL82_9METZ</name>
<dbReference type="EMBL" id="JAKMXF010000319">
    <property type="protein sequence ID" value="KAI6649604.1"/>
    <property type="molecule type" value="Genomic_DNA"/>
</dbReference>
<dbReference type="Proteomes" id="UP001165289">
    <property type="component" value="Unassembled WGS sequence"/>
</dbReference>
<evidence type="ECO:0000256" key="1">
    <source>
        <dbReference type="SAM" id="Phobius"/>
    </source>
</evidence>
<protein>
    <submittedName>
        <fullName evidence="2">Membrane protein</fullName>
    </submittedName>
</protein>
<keyword evidence="3" id="KW-1185">Reference proteome</keyword>
<comment type="caution">
    <text evidence="2">The sequence shown here is derived from an EMBL/GenBank/DDBJ whole genome shotgun (WGS) entry which is preliminary data.</text>
</comment>
<evidence type="ECO:0000313" key="3">
    <source>
        <dbReference type="Proteomes" id="UP001165289"/>
    </source>
</evidence>
<dbReference type="InterPro" id="IPR026508">
    <property type="entry name" value="TMEM164"/>
</dbReference>
<dbReference type="Pfam" id="PF14808">
    <property type="entry name" value="TMEM164"/>
    <property type="match status" value="1"/>
</dbReference>
<keyword evidence="1" id="KW-0812">Transmembrane</keyword>